<dbReference type="Gene3D" id="3.40.50.150">
    <property type="entry name" value="Vaccinia Virus protein VP39"/>
    <property type="match status" value="1"/>
</dbReference>
<proteinExistence type="predicted"/>
<dbReference type="AlphaFoldDB" id="A0A1A9RSF9"/>
<dbReference type="GO" id="GO:0008168">
    <property type="term" value="F:methyltransferase activity"/>
    <property type="evidence" value="ECO:0007669"/>
    <property type="project" value="UniProtKB-KW"/>
</dbReference>
<dbReference type="InterPro" id="IPR029063">
    <property type="entry name" value="SAM-dependent_MTases_sf"/>
</dbReference>
<keyword evidence="1" id="KW-0808">Transferase</keyword>
<sequence>MPTILDPCCGSRMMWFDKNDQRCLFGDARSETHLLKDRQYLRHLEIRPDVQLDFTALPFPDGQFKLVVLDPPHLVHAGQKSWLAKKYGTLGSDWREDLRRAFAECFRVLEYGGVLIFKWNENQIPVKEILALTDQQPLFGHTTMKHKRNQTQTHWFTFMKEAT</sequence>
<dbReference type="GO" id="GO:0032259">
    <property type="term" value="P:methylation"/>
    <property type="evidence" value="ECO:0007669"/>
    <property type="project" value="UniProtKB-KW"/>
</dbReference>
<gene>
    <name evidence="1" type="ORF">A7P90_01035</name>
</gene>
<dbReference type="Proteomes" id="UP000077589">
    <property type="component" value="Unassembled WGS sequence"/>
</dbReference>
<dbReference type="CDD" id="cd02440">
    <property type="entry name" value="AdoMet_MTases"/>
    <property type="match status" value="1"/>
</dbReference>
<comment type="caution">
    <text evidence="1">The sequence shown here is derived from an EMBL/GenBank/DDBJ whole genome shotgun (WGS) entry which is preliminary data.</text>
</comment>
<dbReference type="RefSeq" id="WP_064087287.1">
    <property type="nucleotide sequence ID" value="NZ_LXSG01000008.1"/>
</dbReference>
<evidence type="ECO:0000313" key="1">
    <source>
        <dbReference type="EMBL" id="OAM23189.1"/>
    </source>
</evidence>
<organism evidence="1">
    <name type="scientific">Eikenella corrodens</name>
    <dbReference type="NCBI Taxonomy" id="539"/>
    <lineage>
        <taxon>Bacteria</taxon>
        <taxon>Pseudomonadati</taxon>
        <taxon>Pseudomonadota</taxon>
        <taxon>Betaproteobacteria</taxon>
        <taxon>Neisseriales</taxon>
        <taxon>Neisseriaceae</taxon>
        <taxon>Eikenella</taxon>
    </lineage>
</organism>
<dbReference type="SUPFAM" id="SSF53335">
    <property type="entry name" value="S-adenosyl-L-methionine-dependent methyltransferases"/>
    <property type="match status" value="1"/>
</dbReference>
<accession>A0A1A9RSF9</accession>
<protein>
    <submittedName>
        <fullName evidence="1">Methyltransferase</fullName>
    </submittedName>
</protein>
<keyword evidence="1" id="KW-0489">Methyltransferase</keyword>
<reference evidence="1" key="1">
    <citation type="submission" date="2016-05" db="EMBL/GenBank/DDBJ databases">
        <authorList>
            <person name="Lavstsen T."/>
            <person name="Jespersen J.S."/>
        </authorList>
    </citation>
    <scope>NUCLEOTIDE SEQUENCE</scope>
    <source>
        <strain evidence="1">NML04-0072</strain>
    </source>
</reference>
<dbReference type="EMBL" id="LXSG01000008">
    <property type="protein sequence ID" value="OAM23189.1"/>
    <property type="molecule type" value="Genomic_DNA"/>
</dbReference>
<name>A0A1A9RSF9_EIKCO</name>